<keyword evidence="5" id="KW-1185">Reference proteome</keyword>
<dbReference type="Proteomes" id="UP000309061">
    <property type="component" value="Chromosome"/>
</dbReference>
<keyword evidence="3" id="KW-1133">Transmembrane helix</keyword>
<feature type="transmembrane region" description="Helical" evidence="3">
    <location>
        <begin position="41"/>
        <end position="60"/>
    </location>
</feature>
<evidence type="ECO:0000313" key="5">
    <source>
        <dbReference type="Proteomes" id="UP000309061"/>
    </source>
</evidence>
<organism evidence="4 5">
    <name type="scientific">Methylocystis heyeri</name>
    <dbReference type="NCBI Taxonomy" id="391905"/>
    <lineage>
        <taxon>Bacteria</taxon>
        <taxon>Pseudomonadati</taxon>
        <taxon>Pseudomonadota</taxon>
        <taxon>Alphaproteobacteria</taxon>
        <taxon>Hyphomicrobiales</taxon>
        <taxon>Methylocystaceae</taxon>
        <taxon>Methylocystis</taxon>
    </lineage>
</organism>
<sequence length="188" mass="20046">MADNDLSLPPRSGGKVYGEMRSRIEEAADESHSGSGLRRQFWIALAASIVAGCGVGLSFGERTGVRPAIEAGTRPDAARSVRAGGGEDAASLTEELRALRAQIEQMRHLVENQRATERLKALEASQNAGQEATQTLEKAAAALTSRVDDIDRRLTRLVRAGVDFTPVGATGRNEPLPQPGKTGMKKAR</sequence>
<dbReference type="AlphaFoldDB" id="A0A6B8KIN2"/>
<proteinExistence type="predicted"/>
<keyword evidence="3" id="KW-0472">Membrane</keyword>
<keyword evidence="3" id="KW-0812">Transmembrane</keyword>
<feature type="region of interest" description="Disordered" evidence="2">
    <location>
        <begin position="165"/>
        <end position="188"/>
    </location>
</feature>
<reference evidence="4 5" key="1">
    <citation type="submission" date="2019-11" db="EMBL/GenBank/DDBJ databases">
        <title>The genome sequence of Methylocystis heyeri.</title>
        <authorList>
            <person name="Oshkin I.Y."/>
            <person name="Miroshnikov K."/>
            <person name="Dedysh S.N."/>
        </authorList>
    </citation>
    <scope>NUCLEOTIDE SEQUENCE [LARGE SCALE GENOMIC DNA]</scope>
    <source>
        <strain evidence="4 5">H2</strain>
    </source>
</reference>
<dbReference type="RefSeq" id="WP_136497797.1">
    <property type="nucleotide sequence ID" value="NZ_CP046052.1"/>
</dbReference>
<name>A0A6B8KIN2_9HYPH</name>
<keyword evidence="1" id="KW-0175">Coiled coil</keyword>
<protein>
    <submittedName>
        <fullName evidence="4">Uncharacterized protein</fullName>
    </submittedName>
</protein>
<evidence type="ECO:0000313" key="4">
    <source>
        <dbReference type="EMBL" id="QGM46911.1"/>
    </source>
</evidence>
<evidence type="ECO:0000256" key="2">
    <source>
        <dbReference type="SAM" id="MobiDB-lite"/>
    </source>
</evidence>
<dbReference type="EMBL" id="CP046052">
    <property type="protein sequence ID" value="QGM46911.1"/>
    <property type="molecule type" value="Genomic_DNA"/>
</dbReference>
<evidence type="ECO:0000256" key="1">
    <source>
        <dbReference type="SAM" id="Coils"/>
    </source>
</evidence>
<gene>
    <name evidence="4" type="ORF">H2LOC_015090</name>
</gene>
<dbReference type="KEGG" id="mhey:H2LOC_015090"/>
<evidence type="ECO:0000256" key="3">
    <source>
        <dbReference type="SAM" id="Phobius"/>
    </source>
</evidence>
<feature type="coiled-coil region" evidence="1">
    <location>
        <begin position="89"/>
        <end position="116"/>
    </location>
</feature>
<accession>A0A6B8KIN2</accession>